<organism evidence="3 4">
    <name type="scientific">Elysia marginata</name>
    <dbReference type="NCBI Taxonomy" id="1093978"/>
    <lineage>
        <taxon>Eukaryota</taxon>
        <taxon>Metazoa</taxon>
        <taxon>Spiralia</taxon>
        <taxon>Lophotrochozoa</taxon>
        <taxon>Mollusca</taxon>
        <taxon>Gastropoda</taxon>
        <taxon>Heterobranchia</taxon>
        <taxon>Euthyneura</taxon>
        <taxon>Panpulmonata</taxon>
        <taxon>Sacoglossa</taxon>
        <taxon>Placobranchoidea</taxon>
        <taxon>Plakobranchidae</taxon>
        <taxon>Elysia</taxon>
    </lineage>
</organism>
<dbReference type="Pfam" id="PF14497">
    <property type="entry name" value="GST_C_3"/>
    <property type="match status" value="1"/>
</dbReference>
<dbReference type="InterPro" id="IPR010987">
    <property type="entry name" value="Glutathione-S-Trfase_C-like"/>
</dbReference>
<dbReference type="PROSITE" id="PS50405">
    <property type="entry name" value="GST_CTER"/>
    <property type="match status" value="1"/>
</dbReference>
<dbReference type="SUPFAM" id="SSF52833">
    <property type="entry name" value="Thioredoxin-like"/>
    <property type="match status" value="1"/>
</dbReference>
<dbReference type="AlphaFoldDB" id="A0AAV4JQX0"/>
<comment type="caution">
    <text evidence="3">The sequence shown here is derived from an EMBL/GenBank/DDBJ whole genome shotgun (WGS) entry which is preliminary data.</text>
</comment>
<dbReference type="Gene3D" id="1.20.1050.10">
    <property type="match status" value="1"/>
</dbReference>
<dbReference type="GO" id="GO:0006749">
    <property type="term" value="P:glutathione metabolic process"/>
    <property type="evidence" value="ECO:0007669"/>
    <property type="project" value="TreeGrafter"/>
</dbReference>
<dbReference type="InterPro" id="IPR004045">
    <property type="entry name" value="Glutathione_S-Trfase_N"/>
</dbReference>
<feature type="domain" description="GST N-terminal" evidence="1">
    <location>
        <begin position="5"/>
        <end position="82"/>
    </location>
</feature>
<proteinExistence type="predicted"/>
<dbReference type="FunFam" id="1.20.1050.10:FF:000030">
    <property type="entry name" value="Glutathione S-transferase S1"/>
    <property type="match status" value="1"/>
</dbReference>
<dbReference type="SFLD" id="SFLDG01205">
    <property type="entry name" value="AMPS.1"/>
    <property type="match status" value="1"/>
</dbReference>
<keyword evidence="4" id="KW-1185">Reference proteome</keyword>
<accession>A0AAV4JQX0</accession>
<gene>
    <name evidence="3" type="ORF">ElyMa_003424900</name>
</gene>
<dbReference type="CDD" id="cd03039">
    <property type="entry name" value="GST_N_Sigma_like"/>
    <property type="match status" value="1"/>
</dbReference>
<dbReference type="PROSITE" id="PS50404">
    <property type="entry name" value="GST_NTER"/>
    <property type="match status" value="1"/>
</dbReference>
<dbReference type="PANTHER" id="PTHR11571:SF150">
    <property type="entry name" value="GLUTATHIONE S-TRANSFERASE"/>
    <property type="match status" value="1"/>
</dbReference>
<dbReference type="Pfam" id="PF02798">
    <property type="entry name" value="GST_N"/>
    <property type="match status" value="1"/>
</dbReference>
<dbReference type="EMBL" id="BMAT01007037">
    <property type="protein sequence ID" value="GFS24780.1"/>
    <property type="molecule type" value="Genomic_DNA"/>
</dbReference>
<evidence type="ECO:0000259" key="2">
    <source>
        <dbReference type="PROSITE" id="PS50405"/>
    </source>
</evidence>
<dbReference type="PANTHER" id="PTHR11571">
    <property type="entry name" value="GLUTATHIONE S-TRANSFERASE"/>
    <property type="match status" value="1"/>
</dbReference>
<dbReference type="CDD" id="cd03192">
    <property type="entry name" value="GST_C_Sigma_like"/>
    <property type="match status" value="1"/>
</dbReference>
<reference evidence="3 4" key="1">
    <citation type="journal article" date="2021" name="Elife">
        <title>Chloroplast acquisition without the gene transfer in kleptoplastic sea slugs, Plakobranchus ocellatus.</title>
        <authorList>
            <person name="Maeda T."/>
            <person name="Takahashi S."/>
            <person name="Yoshida T."/>
            <person name="Shimamura S."/>
            <person name="Takaki Y."/>
            <person name="Nagai Y."/>
            <person name="Toyoda A."/>
            <person name="Suzuki Y."/>
            <person name="Arimoto A."/>
            <person name="Ishii H."/>
            <person name="Satoh N."/>
            <person name="Nishiyama T."/>
            <person name="Hasebe M."/>
            <person name="Maruyama T."/>
            <person name="Minagawa J."/>
            <person name="Obokata J."/>
            <person name="Shigenobu S."/>
        </authorList>
    </citation>
    <scope>NUCLEOTIDE SEQUENCE [LARGE SCALE GENOMIC DNA]</scope>
</reference>
<dbReference type="InterPro" id="IPR036249">
    <property type="entry name" value="Thioredoxin-like_sf"/>
</dbReference>
<dbReference type="SFLD" id="SFLDS00019">
    <property type="entry name" value="Glutathione_Transferase_(cytos"/>
    <property type="match status" value="1"/>
</dbReference>
<dbReference type="InterPro" id="IPR004046">
    <property type="entry name" value="GST_C"/>
</dbReference>
<dbReference type="InterPro" id="IPR040079">
    <property type="entry name" value="Glutathione_S-Trfase"/>
</dbReference>
<evidence type="ECO:0000313" key="3">
    <source>
        <dbReference type="EMBL" id="GFS24780.1"/>
    </source>
</evidence>
<evidence type="ECO:0000313" key="4">
    <source>
        <dbReference type="Proteomes" id="UP000762676"/>
    </source>
</evidence>
<protein>
    <submittedName>
        <fullName evidence="3">Glutathione S-transferase</fullName>
    </submittedName>
</protein>
<dbReference type="Gene3D" id="3.40.30.10">
    <property type="entry name" value="Glutaredoxin"/>
    <property type="match status" value="1"/>
</dbReference>
<dbReference type="SFLD" id="SFLDG00363">
    <property type="entry name" value="AMPS_(cytGST):_Alpha-__Mu-__Pi"/>
    <property type="match status" value="1"/>
</dbReference>
<sequence>MADSEIKLVYFINQAGRAEATRLLLAAAGKKYEEVNVNLEQWLQMKPTAPCGTLPIIEIDGKRFGQSRAIASYLAREFGMFGKQNLDGLKIDQTAQVAEDFVLEFANKYYFAKDAEQKAKGAETLKKETAPKYLGFFEKYIQEEGTGFIAGSELTLGDIVVFDVCTGFLKPFVDDCLDNFPLVQALIKTVESNDNIKQYLAKKKSP</sequence>
<feature type="domain" description="GST C-terminal" evidence="2">
    <location>
        <begin position="84"/>
        <end position="206"/>
    </location>
</feature>
<dbReference type="InterPro" id="IPR050213">
    <property type="entry name" value="GST_superfamily"/>
</dbReference>
<dbReference type="InterPro" id="IPR036282">
    <property type="entry name" value="Glutathione-S-Trfase_C_sf"/>
</dbReference>
<evidence type="ECO:0000259" key="1">
    <source>
        <dbReference type="PROSITE" id="PS50404"/>
    </source>
</evidence>
<dbReference type="SUPFAM" id="SSF47616">
    <property type="entry name" value="GST C-terminal domain-like"/>
    <property type="match status" value="1"/>
</dbReference>
<dbReference type="GO" id="GO:0004364">
    <property type="term" value="F:glutathione transferase activity"/>
    <property type="evidence" value="ECO:0007669"/>
    <property type="project" value="TreeGrafter"/>
</dbReference>
<dbReference type="Proteomes" id="UP000762676">
    <property type="component" value="Unassembled WGS sequence"/>
</dbReference>
<name>A0AAV4JQX0_9GAST</name>